<evidence type="ECO:0000313" key="13">
    <source>
        <dbReference type="EMBL" id="KKH85464.1"/>
    </source>
</evidence>
<dbReference type="EMBL" id="JJQO01000083">
    <property type="protein sequence ID" value="KKH67254.1"/>
    <property type="molecule type" value="Genomic_DNA"/>
</dbReference>
<feature type="domain" description="Phospholipase D-like" evidence="1">
    <location>
        <begin position="27"/>
        <end position="137"/>
    </location>
</feature>
<gene>
    <name evidence="2" type="ORF">DU31_10205</name>
    <name evidence="4" type="ORF">DU50_11160</name>
    <name evidence="3" type="ORF">DU54_10155</name>
    <name evidence="7" type="ORF">DU73_10735</name>
    <name evidence="8" type="ORF">DU75_21590</name>
    <name evidence="6" type="ORF">DU76_16760</name>
    <name evidence="11" type="ORF">DU77_17980</name>
    <name evidence="12" type="ORF">DU78_10940</name>
    <name evidence="16" type="ORF">DU79_11330</name>
    <name evidence="18" type="ORF">DU81_14265</name>
    <name evidence="13" type="ORF">DU82_04985</name>
    <name evidence="17" type="ORF">DU83_08355</name>
    <name evidence="15" type="ORF">DU84_04665</name>
    <name evidence="5" type="ORF">DU85_06855</name>
    <name evidence="10" type="ORF">DU86_11230</name>
    <name evidence="9" type="ORF">DU87_16315</name>
    <name evidence="14" type="ORF">DU88_04375</name>
</gene>
<dbReference type="Pfam" id="PF13091">
    <property type="entry name" value="PLDc_2"/>
    <property type="match status" value="1"/>
</dbReference>
<dbReference type="CDD" id="cd09176">
    <property type="entry name" value="PLDc_unchar6"/>
    <property type="match status" value="1"/>
</dbReference>
<evidence type="ECO:0000313" key="19">
    <source>
        <dbReference type="Proteomes" id="UP000033814"/>
    </source>
</evidence>
<evidence type="ECO:0000313" key="34">
    <source>
        <dbReference type="Proteomes" id="UP000034937"/>
    </source>
</evidence>
<evidence type="ECO:0000313" key="9">
    <source>
        <dbReference type="EMBL" id="KKH69091.1"/>
    </source>
</evidence>
<dbReference type="EMBL" id="JJQP01000230">
    <property type="protein sequence ID" value="KKH63177.1"/>
    <property type="molecule type" value="Genomic_DNA"/>
</dbReference>
<dbReference type="EMBL" id="JJQJ01000077">
    <property type="protein sequence ID" value="KKH50758.1"/>
    <property type="molecule type" value="Genomic_DNA"/>
</dbReference>
<reference evidence="19 20" key="1">
    <citation type="journal article" date="2015" name="ISME J.">
        <title>Genomic and phenotypic differentiation among Methanosarcina mazei populations from Columbia River sediment.</title>
        <authorList>
            <person name="Youngblut N.D."/>
            <person name="Wirth J.S."/>
            <person name="Henriksen J.R."/>
            <person name="Smith M."/>
            <person name="Simon H."/>
            <person name="Metcalf W.W."/>
            <person name="Whitaker R.J."/>
        </authorList>
    </citation>
    <scope>NUCLEOTIDE SEQUENCE [LARGE SCALE GENOMIC DNA]</scope>
    <source>
        <strain evidence="3 30">1.H.A.1A.1</strain>
        <strain evidence="4 23">1.H.A.1A.3</strain>
        <strain evidence="5 20">1.H.A.1A.6</strain>
        <strain evidence="6 26">1.H.A.2.3</strain>
        <strain evidence="8 29">1.H.A.2.7</strain>
        <strain evidence="7">1.H.A.2.8</strain>
        <strain evidence="9 22">1.H.M.0.1</strain>
        <strain evidence="10 33">1.H.M.1A.1</strain>
        <strain evidence="11 24">1.H.M.1A.2</strain>
        <strain evidence="12 31">1.H.M.1A.3</strain>
        <strain evidence="13 19">1.H.M.2.2</strain>
        <strain evidence="14 34">1.H.M.2.3</strain>
        <strain evidence="16 28">1.H.M.2.4</strain>
        <strain evidence="15 32">1.H.T.2.1</strain>
        <strain evidence="18 21">1.H.T.2.3</strain>
        <strain evidence="17 27">1.H.T.2.5</strain>
        <strain evidence="2 25">2.F.A.2.3</strain>
    </source>
</reference>
<evidence type="ECO:0000313" key="10">
    <source>
        <dbReference type="EMBL" id="KKH71462.1"/>
    </source>
</evidence>
<evidence type="ECO:0000313" key="33">
    <source>
        <dbReference type="Proteomes" id="UP000034925"/>
    </source>
</evidence>
<dbReference type="Proteomes" id="UP000034547">
    <property type="component" value="Unassembled WGS sequence"/>
</dbReference>
<evidence type="ECO:0000313" key="20">
    <source>
        <dbReference type="Proteomes" id="UP000033864"/>
    </source>
</evidence>
<evidence type="ECO:0000313" key="3">
    <source>
        <dbReference type="EMBL" id="KKH34845.1"/>
    </source>
</evidence>
<evidence type="ECO:0000313" key="6">
    <source>
        <dbReference type="EMBL" id="KKH54352.1"/>
    </source>
</evidence>
<evidence type="ECO:0000313" key="18">
    <source>
        <dbReference type="EMBL" id="KKI02748.1"/>
    </source>
</evidence>
<evidence type="ECO:0000313" key="15">
    <source>
        <dbReference type="EMBL" id="KKH93705.1"/>
    </source>
</evidence>
<dbReference type="EMBL" id="JJQM01000097">
    <property type="protein sequence ID" value="KKH54352.1"/>
    <property type="molecule type" value="Genomic_DNA"/>
</dbReference>
<evidence type="ECO:0000313" key="32">
    <source>
        <dbReference type="Proteomes" id="UP000034872"/>
    </source>
</evidence>
<accession>A0A0F8SWI6</accession>
<dbReference type="Proteomes" id="UP000033933">
    <property type="component" value="Unassembled WGS sequence"/>
</dbReference>
<name>A0A0F8SWI6_METMZ</name>
<dbReference type="EMBL" id="JJRA01000097">
    <property type="protein sequence ID" value="KKI02748.1"/>
    <property type="molecule type" value="Genomic_DNA"/>
</dbReference>
<dbReference type="SUPFAM" id="SSF56024">
    <property type="entry name" value="Phospholipase D/nuclease"/>
    <property type="match status" value="1"/>
</dbReference>
<dbReference type="AlphaFoldDB" id="A0A0F8SWI6"/>
<evidence type="ECO:0000313" key="21">
    <source>
        <dbReference type="Proteomes" id="UP000033885"/>
    </source>
</evidence>
<evidence type="ECO:0000313" key="8">
    <source>
        <dbReference type="EMBL" id="KKH67254.1"/>
    </source>
</evidence>
<dbReference type="Proteomes" id="UP000033885">
    <property type="component" value="Unassembled WGS sequence"/>
</dbReference>
<evidence type="ECO:0000313" key="7">
    <source>
        <dbReference type="EMBL" id="KKH63177.1"/>
    </source>
</evidence>
<evidence type="ECO:0000313" key="22">
    <source>
        <dbReference type="Proteomes" id="UP000033933"/>
    </source>
</evidence>
<dbReference type="Proteomes" id="UP000034021">
    <property type="component" value="Unassembled WGS sequence"/>
</dbReference>
<dbReference type="RefSeq" id="WP_048041529.1">
    <property type="nucleotide sequence ID" value="NZ_JJQS01000027.1"/>
</dbReference>
<dbReference type="EMBL" id="JJOR01000158">
    <property type="protein sequence ID" value="KKF99583.1"/>
    <property type="molecule type" value="Genomic_DNA"/>
</dbReference>
<evidence type="ECO:0000313" key="2">
    <source>
        <dbReference type="EMBL" id="KKF99583.1"/>
    </source>
</evidence>
<dbReference type="InterPro" id="IPR025202">
    <property type="entry name" value="PLD-like_dom"/>
</dbReference>
<evidence type="ECO:0000313" key="24">
    <source>
        <dbReference type="Proteomes" id="UP000034040"/>
    </source>
</evidence>
<evidence type="ECO:0000313" key="11">
    <source>
        <dbReference type="EMBL" id="KKH77449.1"/>
    </source>
</evidence>
<dbReference type="Gene3D" id="3.30.870.10">
    <property type="entry name" value="Endonuclease Chain A"/>
    <property type="match status" value="1"/>
</dbReference>
<sequence length="326" mass="38544">MTILSNIGEQMNNLYYSEKDNFFNKIKDYISNSNRELIIISPYIQINALDNLLSNCKAKVTIITTWKLRDIQLGTSELELYNYCKEKNIFLYLNQRVHLKTFINDYSSCLFGSANITFKGLALVENYNYELITKVEKLNIDSILYFKQILNESVLVNNEVYEMYKEKINELEDLPDTEEPNLIDIESRSKFLISALPMSWDIDELFQLYSSGFKTESKEKINCAIHDIVLYQIPLNLNYNDFKELLNERFFISPFVIKLLDFIDGEPRYFGRVKEWIQNNCEDVPVPSRRDLTGNIQVLYNWIVDLSNGKYQVDRPNYSERIYRVR</sequence>
<evidence type="ECO:0000313" key="4">
    <source>
        <dbReference type="EMBL" id="KKH39160.1"/>
    </source>
</evidence>
<evidence type="ECO:0000313" key="23">
    <source>
        <dbReference type="Proteomes" id="UP000034021"/>
    </source>
</evidence>
<evidence type="ECO:0000313" key="30">
    <source>
        <dbReference type="Proteomes" id="UP000034758"/>
    </source>
</evidence>
<dbReference type="EMBL" id="JJQX01000027">
    <property type="protein sequence ID" value="KKH99118.1"/>
    <property type="molecule type" value="Genomic_DNA"/>
</dbReference>
<evidence type="ECO:0000313" key="31">
    <source>
        <dbReference type="Proteomes" id="UP000034842"/>
    </source>
</evidence>
<dbReference type="EMBL" id="JJQH01000113">
    <property type="protein sequence ID" value="KKH39160.1"/>
    <property type="molecule type" value="Genomic_DNA"/>
</dbReference>
<dbReference type="Proteomes" id="UP000034872">
    <property type="component" value="Unassembled WGS sequence"/>
</dbReference>
<evidence type="ECO:0000313" key="25">
    <source>
        <dbReference type="Proteomes" id="UP000034142"/>
    </source>
</evidence>
<organism evidence="11 24">
    <name type="scientific">Methanosarcina mazei</name>
    <name type="common">Methanosarcina frisia</name>
    <dbReference type="NCBI Taxonomy" id="2209"/>
    <lineage>
        <taxon>Archaea</taxon>
        <taxon>Methanobacteriati</taxon>
        <taxon>Methanobacteriota</taxon>
        <taxon>Stenosarchaea group</taxon>
        <taxon>Methanomicrobia</taxon>
        <taxon>Methanosarcinales</taxon>
        <taxon>Methanosarcinaceae</taxon>
        <taxon>Methanosarcina</taxon>
    </lineage>
</organism>
<evidence type="ECO:0000313" key="28">
    <source>
        <dbReference type="Proteomes" id="UP000034668"/>
    </source>
</evidence>
<dbReference type="Proteomes" id="UP000034925">
    <property type="component" value="Unassembled WGS sequence"/>
</dbReference>
<dbReference type="EMBL" id="JJQQ01000039">
    <property type="protein sequence ID" value="KKH69091.1"/>
    <property type="molecule type" value="Genomic_DNA"/>
</dbReference>
<evidence type="ECO:0000313" key="12">
    <source>
        <dbReference type="EMBL" id="KKH80998.1"/>
    </source>
</evidence>
<evidence type="ECO:0000313" key="5">
    <source>
        <dbReference type="EMBL" id="KKH50758.1"/>
    </source>
</evidence>
<dbReference type="Proteomes" id="UP000034692">
    <property type="component" value="Unassembled WGS sequence"/>
</dbReference>
<dbReference type="InterPro" id="IPR059166">
    <property type="entry name" value="PLD-like_cat"/>
</dbReference>
<evidence type="ECO:0000313" key="27">
    <source>
        <dbReference type="Proteomes" id="UP000034547"/>
    </source>
</evidence>
<evidence type="ECO:0000313" key="26">
    <source>
        <dbReference type="Proteomes" id="UP000034232"/>
    </source>
</evidence>
<dbReference type="EMBL" id="JJRB01000119">
    <property type="protein sequence ID" value="KKI01564.1"/>
    <property type="molecule type" value="Genomic_DNA"/>
</dbReference>
<protein>
    <recommendedName>
        <fullName evidence="1">Phospholipase D-like domain-containing protein</fullName>
    </recommendedName>
</protein>
<dbReference type="Proteomes" id="UP000033814">
    <property type="component" value="Unassembled WGS sequence"/>
</dbReference>
<dbReference type="EMBL" id="JJQT01000060">
    <property type="protein sequence ID" value="KKH80998.1"/>
    <property type="molecule type" value="Genomic_DNA"/>
</dbReference>
<evidence type="ECO:0000313" key="16">
    <source>
        <dbReference type="EMBL" id="KKH99118.1"/>
    </source>
</evidence>
<dbReference type="EMBL" id="JJQS01000027">
    <property type="protein sequence ID" value="KKH77449.1"/>
    <property type="molecule type" value="Genomic_DNA"/>
</dbReference>
<dbReference type="Proteomes" id="UP000033864">
    <property type="component" value="Unassembled WGS sequence"/>
</dbReference>
<dbReference type="EMBL" id="JJQW01000011">
    <property type="protein sequence ID" value="KKH91031.1"/>
    <property type="molecule type" value="Genomic_DNA"/>
</dbReference>
<dbReference type="EMBL" id="JJQV01000031">
    <property type="protein sequence ID" value="KKH85464.1"/>
    <property type="molecule type" value="Genomic_DNA"/>
</dbReference>
<dbReference type="Proteomes" id="UP000034142">
    <property type="component" value="Unassembled WGS sequence"/>
</dbReference>
<dbReference type="Proteomes" id="UP000034040">
    <property type="component" value="Unassembled WGS sequence"/>
</dbReference>
<proteinExistence type="predicted"/>
<dbReference type="Proteomes" id="UP000034842">
    <property type="component" value="Unassembled WGS sequence"/>
</dbReference>
<evidence type="ECO:0000313" key="14">
    <source>
        <dbReference type="EMBL" id="KKH91031.1"/>
    </source>
</evidence>
<comment type="caution">
    <text evidence="11">The sequence shown here is derived from an EMBL/GenBank/DDBJ whole genome shotgun (WGS) entry which is preliminary data.</text>
</comment>
<evidence type="ECO:0000313" key="17">
    <source>
        <dbReference type="EMBL" id="KKI01564.1"/>
    </source>
</evidence>
<dbReference type="PATRIC" id="fig|2209.51.peg.2419"/>
<dbReference type="EMBL" id="JJQZ01000126">
    <property type="protein sequence ID" value="KKH93705.1"/>
    <property type="molecule type" value="Genomic_DNA"/>
</dbReference>
<evidence type="ECO:0000313" key="29">
    <source>
        <dbReference type="Proteomes" id="UP000034692"/>
    </source>
</evidence>
<dbReference type="Proteomes" id="UP000034937">
    <property type="component" value="Unassembled WGS sequence"/>
</dbReference>
<evidence type="ECO:0000259" key="1">
    <source>
        <dbReference type="Pfam" id="PF13091"/>
    </source>
</evidence>
<dbReference type="Proteomes" id="UP000034232">
    <property type="component" value="Unassembled WGS sequence"/>
</dbReference>
<dbReference type="EMBL" id="JJQG01000148">
    <property type="protein sequence ID" value="KKH34845.1"/>
    <property type="molecule type" value="Genomic_DNA"/>
</dbReference>
<dbReference type="EMBL" id="JJQR01000151">
    <property type="protein sequence ID" value="KKH71462.1"/>
    <property type="molecule type" value="Genomic_DNA"/>
</dbReference>
<dbReference type="Proteomes" id="UP000034668">
    <property type="component" value="Unassembled WGS sequence"/>
</dbReference>
<dbReference type="Proteomes" id="UP000034758">
    <property type="component" value="Unassembled WGS sequence"/>
</dbReference>